<evidence type="ECO:0000256" key="3">
    <source>
        <dbReference type="ARBA" id="ARBA00023235"/>
    </source>
</evidence>
<dbReference type="GO" id="GO:0004165">
    <property type="term" value="F:delta(3)-delta(2)-enoyl-CoA isomerase activity"/>
    <property type="evidence" value="ECO:0007669"/>
    <property type="project" value="UniProtKB-ARBA"/>
</dbReference>
<dbReference type="InterPro" id="IPR001753">
    <property type="entry name" value="Enoyl-CoA_hydra/iso"/>
</dbReference>
<keyword evidence="2" id="KW-0576">Peroxisome</keyword>
<dbReference type="Gene3D" id="3.90.226.10">
    <property type="entry name" value="2-enoyl-CoA Hydratase, Chain A, domain 1"/>
    <property type="match status" value="1"/>
</dbReference>
<accession>A0A9W7ADQ3</accession>
<reference evidence="4" key="1">
    <citation type="submission" date="2022-07" db="EMBL/GenBank/DDBJ databases">
        <title>Genome analysis of Parmales, a sister group of diatoms, reveals the evolutionary specialization of diatoms from phago-mixotrophs to photoautotrophs.</title>
        <authorList>
            <person name="Ban H."/>
            <person name="Sato S."/>
            <person name="Yoshikawa S."/>
            <person name="Kazumasa Y."/>
            <person name="Nakamura Y."/>
            <person name="Ichinomiya M."/>
            <person name="Saitoh K."/>
            <person name="Sato N."/>
            <person name="Blanc-Mathieu R."/>
            <person name="Endo H."/>
            <person name="Kuwata A."/>
            <person name="Ogata H."/>
        </authorList>
    </citation>
    <scope>NUCLEOTIDE SEQUENCE</scope>
</reference>
<evidence type="ECO:0000256" key="2">
    <source>
        <dbReference type="ARBA" id="ARBA00023140"/>
    </source>
</evidence>
<keyword evidence="3" id="KW-0413">Isomerase</keyword>
<dbReference type="SUPFAM" id="SSF52096">
    <property type="entry name" value="ClpP/crotonase"/>
    <property type="match status" value="1"/>
</dbReference>
<dbReference type="PANTHER" id="PTHR43684:SF1">
    <property type="entry name" value="ENOYL-COA DELTA ISOMERASE 2"/>
    <property type="match status" value="1"/>
</dbReference>
<evidence type="ECO:0000313" key="4">
    <source>
        <dbReference type="EMBL" id="GMH70821.1"/>
    </source>
</evidence>
<dbReference type="PANTHER" id="PTHR43684">
    <property type="match status" value="1"/>
</dbReference>
<evidence type="ECO:0008006" key="6">
    <source>
        <dbReference type="Google" id="ProtNLM"/>
    </source>
</evidence>
<evidence type="ECO:0000313" key="5">
    <source>
        <dbReference type="Proteomes" id="UP001165082"/>
    </source>
</evidence>
<dbReference type="Proteomes" id="UP001165082">
    <property type="component" value="Unassembled WGS sequence"/>
</dbReference>
<evidence type="ECO:0000256" key="1">
    <source>
        <dbReference type="ARBA" id="ARBA00004275"/>
    </source>
</evidence>
<gene>
    <name evidence="4" type="ORF">TrRE_jg6860</name>
</gene>
<organism evidence="4 5">
    <name type="scientific">Triparma retinervis</name>
    <dbReference type="NCBI Taxonomy" id="2557542"/>
    <lineage>
        <taxon>Eukaryota</taxon>
        <taxon>Sar</taxon>
        <taxon>Stramenopiles</taxon>
        <taxon>Ochrophyta</taxon>
        <taxon>Bolidophyceae</taxon>
        <taxon>Parmales</taxon>
        <taxon>Triparmaceae</taxon>
        <taxon>Triparma</taxon>
    </lineage>
</organism>
<dbReference type="CDD" id="cd06558">
    <property type="entry name" value="crotonase-like"/>
    <property type="match status" value="1"/>
</dbReference>
<dbReference type="AlphaFoldDB" id="A0A9W7ADQ3"/>
<dbReference type="InterPro" id="IPR029045">
    <property type="entry name" value="ClpP/crotonase-like_dom_sf"/>
</dbReference>
<keyword evidence="5" id="KW-1185">Reference proteome</keyword>
<proteinExistence type="predicted"/>
<dbReference type="InterPro" id="IPR051053">
    <property type="entry name" value="ECH/Chromodomain_protein"/>
</dbReference>
<name>A0A9W7ADQ3_9STRA</name>
<sequence length="206" mass="22811">MYKDLKILITEAPKAHDFIIFSHKGTFFTSGVDFMDQMDHLTPGSYDPSSIPTLPAYIFMKSIIDSPLFIFACIRGSAIGIGATFLLHCDSVLALPHPKSYIWFPFSRACLPPEFSSSVMLPKAAGRTNAADALLFGDRIPFPKAADMNLLRVTSEGEDPLEVTLGRLREGFQGKHNFGKTARNYVELTRGHKREGLKKAAMREVG</sequence>
<comment type="subcellular location">
    <subcellularLocation>
        <location evidence="1">Peroxisome</location>
    </subcellularLocation>
</comment>
<dbReference type="OrthoDB" id="409763at2759"/>
<dbReference type="GO" id="GO:0005777">
    <property type="term" value="C:peroxisome"/>
    <property type="evidence" value="ECO:0007669"/>
    <property type="project" value="UniProtKB-SubCell"/>
</dbReference>
<protein>
    <recommendedName>
        <fullName evidence="6">ClpP/crotonase</fullName>
    </recommendedName>
</protein>
<dbReference type="EMBL" id="BRXZ01001423">
    <property type="protein sequence ID" value="GMH70821.1"/>
    <property type="molecule type" value="Genomic_DNA"/>
</dbReference>
<comment type="caution">
    <text evidence="4">The sequence shown here is derived from an EMBL/GenBank/DDBJ whole genome shotgun (WGS) entry which is preliminary data.</text>
</comment>
<dbReference type="Pfam" id="PF00378">
    <property type="entry name" value="ECH_1"/>
    <property type="match status" value="1"/>
</dbReference>